<protein>
    <submittedName>
        <fullName evidence="1">6835_t:CDS:1</fullName>
    </submittedName>
</protein>
<sequence length="84" mass="9531">GDTNDKISPPAMMTPMATSMAKSKGNTNDTNHTWKGYTNDTNHLKGLHERYKPPRRVVRMTQLTTCKEPHKTTQQTQTTRTMLA</sequence>
<dbReference type="Proteomes" id="UP000789920">
    <property type="component" value="Unassembled WGS sequence"/>
</dbReference>
<feature type="non-terminal residue" evidence="1">
    <location>
        <position position="1"/>
    </location>
</feature>
<comment type="caution">
    <text evidence="1">The sequence shown here is derived from an EMBL/GenBank/DDBJ whole genome shotgun (WGS) entry which is preliminary data.</text>
</comment>
<proteinExistence type="predicted"/>
<reference evidence="1" key="1">
    <citation type="submission" date="2021-06" db="EMBL/GenBank/DDBJ databases">
        <authorList>
            <person name="Kallberg Y."/>
            <person name="Tangrot J."/>
            <person name="Rosling A."/>
        </authorList>
    </citation>
    <scope>NUCLEOTIDE SEQUENCE</scope>
    <source>
        <strain evidence="1">MA461A</strain>
    </source>
</reference>
<organism evidence="1 2">
    <name type="scientific">Racocetra persica</name>
    <dbReference type="NCBI Taxonomy" id="160502"/>
    <lineage>
        <taxon>Eukaryota</taxon>
        <taxon>Fungi</taxon>
        <taxon>Fungi incertae sedis</taxon>
        <taxon>Mucoromycota</taxon>
        <taxon>Glomeromycotina</taxon>
        <taxon>Glomeromycetes</taxon>
        <taxon>Diversisporales</taxon>
        <taxon>Gigasporaceae</taxon>
        <taxon>Racocetra</taxon>
    </lineage>
</organism>
<evidence type="ECO:0000313" key="2">
    <source>
        <dbReference type="Proteomes" id="UP000789920"/>
    </source>
</evidence>
<gene>
    <name evidence="1" type="ORF">RPERSI_LOCUS26313</name>
</gene>
<name>A0ACA9S469_9GLOM</name>
<keyword evidence="2" id="KW-1185">Reference proteome</keyword>
<dbReference type="EMBL" id="CAJVQC010089394">
    <property type="protein sequence ID" value="CAG8824730.1"/>
    <property type="molecule type" value="Genomic_DNA"/>
</dbReference>
<evidence type="ECO:0000313" key="1">
    <source>
        <dbReference type="EMBL" id="CAG8824730.1"/>
    </source>
</evidence>
<accession>A0ACA9S469</accession>